<dbReference type="EMBL" id="KV428060">
    <property type="protein sequence ID" value="KZT38599.1"/>
    <property type="molecule type" value="Genomic_DNA"/>
</dbReference>
<gene>
    <name evidence="1" type="ORF">SISSUDRAFT_1101759</name>
</gene>
<protein>
    <submittedName>
        <fullName evidence="1">Uncharacterized protein</fullName>
    </submittedName>
</protein>
<sequence length="359" mass="38808">MDLERKFDRGCFSLRQSTGNPPIYGDLYIRRRFLRFEFSNEVFGNLNGGTTACSSSDRPRSVHVPLGEISYKSDLQWKSIHPDPTFPFQQKTIMSSGASIGGVTWDPNANALNLAGSLGVKADGDDLTWDLGILHGLGSAKSHKGSGLFSSSSHEHELDYEAKLGDKNRNLNRFTLIISGDYAELTLRDATTAIVATFSGTGQQTGLDSIYDGHWWRDPDFGTVKYYEKEKGAGPPEPIIEVSRIPGHLSVNAHGTTLKWYIVKPFLEGVGSANGHTGTADFNTGPGTGAVGGNPGHNTFRLVIQGPLVDLILSTRIAAKSTTIVGVYSGWYSGIDVQAALDGTYTGTWWDTSDKGGNK</sequence>
<dbReference type="AlphaFoldDB" id="A0A166DJV1"/>
<organism evidence="1 2">
    <name type="scientific">Sistotremastrum suecicum HHB10207 ss-3</name>
    <dbReference type="NCBI Taxonomy" id="1314776"/>
    <lineage>
        <taxon>Eukaryota</taxon>
        <taxon>Fungi</taxon>
        <taxon>Dikarya</taxon>
        <taxon>Basidiomycota</taxon>
        <taxon>Agaricomycotina</taxon>
        <taxon>Agaricomycetes</taxon>
        <taxon>Sistotremastrales</taxon>
        <taxon>Sistotremastraceae</taxon>
        <taxon>Sistotremastrum</taxon>
    </lineage>
</organism>
<accession>A0A166DJV1</accession>
<reference evidence="1 2" key="1">
    <citation type="journal article" date="2016" name="Mol. Biol. Evol.">
        <title>Comparative Genomics of Early-Diverging Mushroom-Forming Fungi Provides Insights into the Origins of Lignocellulose Decay Capabilities.</title>
        <authorList>
            <person name="Nagy L.G."/>
            <person name="Riley R."/>
            <person name="Tritt A."/>
            <person name="Adam C."/>
            <person name="Daum C."/>
            <person name="Floudas D."/>
            <person name="Sun H."/>
            <person name="Yadav J.S."/>
            <person name="Pangilinan J."/>
            <person name="Larsson K.H."/>
            <person name="Matsuura K."/>
            <person name="Barry K."/>
            <person name="Labutti K."/>
            <person name="Kuo R."/>
            <person name="Ohm R.A."/>
            <person name="Bhattacharya S.S."/>
            <person name="Shirouzu T."/>
            <person name="Yoshinaga Y."/>
            <person name="Martin F.M."/>
            <person name="Grigoriev I.V."/>
            <person name="Hibbett D.S."/>
        </authorList>
    </citation>
    <scope>NUCLEOTIDE SEQUENCE [LARGE SCALE GENOMIC DNA]</scope>
    <source>
        <strain evidence="1 2">HHB10207 ss-3</strain>
    </source>
</reference>
<name>A0A166DJV1_9AGAM</name>
<evidence type="ECO:0000313" key="1">
    <source>
        <dbReference type="EMBL" id="KZT38599.1"/>
    </source>
</evidence>
<dbReference type="Proteomes" id="UP000076798">
    <property type="component" value="Unassembled WGS sequence"/>
</dbReference>
<proteinExistence type="predicted"/>
<evidence type="ECO:0000313" key="2">
    <source>
        <dbReference type="Proteomes" id="UP000076798"/>
    </source>
</evidence>
<keyword evidence="2" id="KW-1185">Reference proteome</keyword>